<evidence type="ECO:0000256" key="1">
    <source>
        <dbReference type="ARBA" id="ARBA00004196"/>
    </source>
</evidence>
<gene>
    <name evidence="4" type="ORF">INF28_07470</name>
</gene>
<dbReference type="Gene3D" id="2.60.120.260">
    <property type="entry name" value="Galactose-binding domain-like"/>
    <property type="match status" value="1"/>
</dbReference>
<dbReference type="RefSeq" id="WP_226392851.1">
    <property type="nucleotide sequence ID" value="NZ_JADCKB010000013.1"/>
</dbReference>
<feature type="domain" description="F5/8 type C" evidence="3">
    <location>
        <begin position="1294"/>
        <end position="1439"/>
    </location>
</feature>
<dbReference type="PANTHER" id="PTHR38045">
    <property type="entry name" value="CHROMOSOME 1, WHOLE GENOME SHOTGUN SEQUENCE"/>
    <property type="match status" value="1"/>
</dbReference>
<evidence type="ECO:0000313" key="4">
    <source>
        <dbReference type="EMBL" id="MBE5040300.1"/>
    </source>
</evidence>
<dbReference type="InterPro" id="IPR008979">
    <property type="entry name" value="Galactose-bd-like_sf"/>
</dbReference>
<keyword evidence="5" id="KW-1185">Reference proteome</keyword>
<dbReference type="Gene3D" id="1.50.10.100">
    <property type="entry name" value="Chondroitin AC/alginate lyase"/>
    <property type="match status" value="1"/>
</dbReference>
<name>A0A9D5R8S4_9FIRM</name>
<dbReference type="Gene3D" id="2.70.98.70">
    <property type="match status" value="1"/>
</dbReference>
<accession>A0A9D5R8S4</accession>
<dbReference type="GO" id="GO:0030313">
    <property type="term" value="C:cell envelope"/>
    <property type="evidence" value="ECO:0007669"/>
    <property type="project" value="UniProtKB-SubCell"/>
</dbReference>
<dbReference type="GO" id="GO:0016829">
    <property type="term" value="F:lyase activity"/>
    <property type="evidence" value="ECO:0007669"/>
    <property type="project" value="InterPro"/>
</dbReference>
<reference evidence="4" key="1">
    <citation type="submission" date="2020-10" db="EMBL/GenBank/DDBJ databases">
        <title>ChiBAC.</title>
        <authorList>
            <person name="Zenner C."/>
            <person name="Hitch T.C.A."/>
            <person name="Clavel T."/>
        </authorList>
    </citation>
    <scope>NUCLEOTIDE SEQUENCE</scope>
    <source>
        <strain evidence="4">DSM 107454</strain>
    </source>
</reference>
<dbReference type="InterPro" id="IPR012480">
    <property type="entry name" value="Hepar_II_III_C"/>
</dbReference>
<dbReference type="SUPFAM" id="SSF49785">
    <property type="entry name" value="Galactose-binding domain-like"/>
    <property type="match status" value="1"/>
</dbReference>
<dbReference type="PANTHER" id="PTHR38045:SF1">
    <property type="entry name" value="HEPARINASE II_III-LIKE PROTEIN"/>
    <property type="match status" value="1"/>
</dbReference>
<comment type="caution">
    <text evidence="4">The sequence shown here is derived from an EMBL/GenBank/DDBJ whole genome shotgun (WGS) entry which is preliminary data.</text>
</comment>
<dbReference type="SUPFAM" id="SSF55383">
    <property type="entry name" value="Copper amine oxidase, domain N"/>
    <property type="match status" value="1"/>
</dbReference>
<keyword evidence="2" id="KW-0326">Glycosidase</keyword>
<dbReference type="InterPro" id="IPR012854">
    <property type="entry name" value="Cu_amine_oxidase-like_N"/>
</dbReference>
<dbReference type="Pfam" id="PF07833">
    <property type="entry name" value="Cu_amine_oxidN1"/>
    <property type="match status" value="1"/>
</dbReference>
<dbReference type="EMBL" id="JADCKB010000013">
    <property type="protein sequence ID" value="MBE5040300.1"/>
    <property type="molecule type" value="Genomic_DNA"/>
</dbReference>
<keyword evidence="2" id="KW-0378">Hydrolase</keyword>
<evidence type="ECO:0000256" key="2">
    <source>
        <dbReference type="ARBA" id="ARBA00023295"/>
    </source>
</evidence>
<evidence type="ECO:0000259" key="3">
    <source>
        <dbReference type="PROSITE" id="PS50022"/>
    </source>
</evidence>
<organism evidence="4 5">
    <name type="scientific">Ructibacterium gallinarum</name>
    <dbReference type="NCBI Taxonomy" id="2779355"/>
    <lineage>
        <taxon>Bacteria</taxon>
        <taxon>Bacillati</taxon>
        <taxon>Bacillota</taxon>
        <taxon>Clostridia</taxon>
        <taxon>Eubacteriales</taxon>
        <taxon>Oscillospiraceae</taxon>
        <taxon>Ructibacterium</taxon>
    </lineage>
</organism>
<sequence>MGNKPIHRQTKRITIFFLAVMFLCTSINSISIYAAQQTEMVVSYSFNDLVTNATATSLNIKGDSYYVKKYQDHEKGLYINLNGSNTSIEVPASLKEDFLVAFDMQSVGTEVTATVQLKSSSKTFNALQIKNSHSVCTYDNNNIGCLSANQLNRIELLFHGGSLSYDIYINGKAVAANYYAGSYMPSSIATVVFGFSSDQEESGVLIDNINMAHTSVIPDQYPYAAWNDEEIPLDLSPPSVGTAIMMQNDFSKTTSGMGITKNDHIWEITEREDGTSCLLIEKTNDESSRADVSVSGEQYRYIVLETSIQLIDAKSRLLLGVMKSDTSKWETLVNINGKSVLAKGRQIATLSTSEFTKLAFALDTTQMTFDAYVNGELVLKDGDYNLDGNLIQLRVEVPADGSCKLYMNEYNIYEGKEPRDLSTAGDAPSYDTSVNMFHDYTAQEIMLKDKVGLHIRSGVLTSNGSRKILNPAPYVEDGHTMVPVRAVSEAFNLPVKYDETTSTVTIDERISFTVGQNIMIVDGNEITLEIPAVEKEDRTFLPLRALCEQGLSKQVYYDDTTTSSGMVIISDKKFNAPEDPDALQQLNNYLFYYRPSEEELLAIFKQNNETYEHPRLHTNTERLEEMKMAAEQSETLQTWLNTLIASADSRIAGEFVPFDYDVSSGRLNYSTAEGLPSIAIGYLLTKDSKYIDRAWQIMSTYCSWDNWFPDHYLDTAITANAIAIAYDWMYDGFTPEQRKVIEDGLYRNALREALLWQYGVKSSGSNNSWPYMYNNWNEVCNGSMITVALALMDVYPEEASRVLANCFKGLEFSLFYYAPDGAWFEGPVYWEFGTSYLISALSTLETVMGTTFALDKAEGISNTADYGLDGQSSLGTFNFADADEYDSNTDYQFWLARHFDKPEVTNAVLHNTKGGIIGLSPLTPLFADWTSLEKETEQRPYDAYFGGNTQIITMRDSWESEETYLATKGGVEAHSHGHMDIGGFVFDSMGERWAAELGVENYSVPGFWNIEGGKWKCLRNRAEGHNTLIINPDGTGIDHTLYAESEAELRESKPKGAIGVVDMSEPLSAYTESARRGFFLTDYRKSLVVRDELELTDASEIYWMMYTKAMEGKIDGNSVILTQNGKKLRMDFLTNGNLTLYYEEAKAMEGMPTVLGETDNSAFRRVRAKITGSGTIHITVKLTPIGIYSTDVSEYNISIDDWHVPDGEITETPTIDNLMLDGVPVENFTPSQTTVTASYILGDTHVPQVNATSEQYRIAIDNAESLDDVAVVKVYSNEDENYYNAYIVGFIGLAPAPDFTAEGVQTWQIYNVTASAEPQPVNKKENAFDNDFNTRWSAQGIGDVWIQADLGEVRTVNQVYLATWLGAAKDGRKMFFSISLSQDGENFETVYDGSTSGTTEDYELFEFEQRDARYIRINCGGTTTGDWNSILELVVGYKG</sequence>
<evidence type="ECO:0000313" key="5">
    <source>
        <dbReference type="Proteomes" id="UP000806542"/>
    </source>
</evidence>
<dbReference type="Gene3D" id="3.30.457.10">
    <property type="entry name" value="Copper amine oxidase-like, N-terminal domain"/>
    <property type="match status" value="1"/>
</dbReference>
<dbReference type="InterPro" id="IPR000421">
    <property type="entry name" value="FA58C"/>
</dbReference>
<dbReference type="SUPFAM" id="SSF48230">
    <property type="entry name" value="Chondroitin AC/alginate lyase"/>
    <property type="match status" value="1"/>
</dbReference>
<dbReference type="InterPro" id="IPR008929">
    <property type="entry name" value="Chondroitin_lyas"/>
</dbReference>
<dbReference type="Proteomes" id="UP000806542">
    <property type="component" value="Unassembled WGS sequence"/>
</dbReference>
<dbReference type="Pfam" id="PF07940">
    <property type="entry name" value="Hepar_II_III_C"/>
    <property type="match status" value="1"/>
</dbReference>
<proteinExistence type="predicted"/>
<dbReference type="InterPro" id="IPR036582">
    <property type="entry name" value="Mao_N_sf"/>
</dbReference>
<dbReference type="PROSITE" id="PS50022">
    <property type="entry name" value="FA58C_3"/>
    <property type="match status" value="1"/>
</dbReference>
<dbReference type="GO" id="GO:0016798">
    <property type="term" value="F:hydrolase activity, acting on glycosyl bonds"/>
    <property type="evidence" value="ECO:0007669"/>
    <property type="project" value="UniProtKB-KW"/>
</dbReference>
<dbReference type="Pfam" id="PF00754">
    <property type="entry name" value="F5_F8_type_C"/>
    <property type="match status" value="1"/>
</dbReference>
<comment type="subcellular location">
    <subcellularLocation>
        <location evidence="1">Cell envelope</location>
    </subcellularLocation>
</comment>
<protein>
    <submittedName>
        <fullName evidence="4">Discoidin domain-containing protein</fullName>
    </submittedName>
</protein>